<dbReference type="InterPro" id="IPR011660">
    <property type="entry name" value="VapB-like"/>
</dbReference>
<name>A0A364P3C7_9PROT</name>
<proteinExistence type="predicted"/>
<keyword evidence="2" id="KW-1185">Reference proteome</keyword>
<dbReference type="RefSeq" id="WP_112141846.1">
    <property type="nucleotide sequence ID" value="NZ_PGTO01000001.1"/>
</dbReference>
<comment type="caution">
    <text evidence="1">The sequence shown here is derived from an EMBL/GenBank/DDBJ whole genome shotgun (WGS) entry which is preliminary data.</text>
</comment>
<accession>A0A364P3C7</accession>
<dbReference type="AlphaFoldDB" id="A0A364P3C7"/>
<dbReference type="Pfam" id="PF07704">
    <property type="entry name" value="PSK_trans_fac"/>
    <property type="match status" value="1"/>
</dbReference>
<protein>
    <submittedName>
        <fullName evidence="1">Transcriptional regulator</fullName>
    </submittedName>
</protein>
<evidence type="ECO:0000313" key="2">
    <source>
        <dbReference type="Proteomes" id="UP000251075"/>
    </source>
</evidence>
<evidence type="ECO:0000313" key="1">
    <source>
        <dbReference type="EMBL" id="RAU23615.1"/>
    </source>
</evidence>
<gene>
    <name evidence="1" type="ORF">CU669_00465</name>
</gene>
<dbReference type="OrthoDB" id="5771709at2"/>
<reference evidence="1 2" key="1">
    <citation type="submission" date="2017-11" db="EMBL/GenBank/DDBJ databases">
        <title>Draft genome sequence of magnetotactic bacterium Magnetospirillum kuznetsovii LBB-42.</title>
        <authorList>
            <person name="Grouzdev D.S."/>
            <person name="Rysina M.S."/>
            <person name="Baslerov R.V."/>
            <person name="Koziaeva V."/>
        </authorList>
    </citation>
    <scope>NUCLEOTIDE SEQUENCE [LARGE SCALE GENOMIC DNA]</scope>
    <source>
        <strain evidence="1 2">LBB-42</strain>
    </source>
</reference>
<dbReference type="EMBL" id="PGTO01000001">
    <property type="protein sequence ID" value="RAU23615.1"/>
    <property type="molecule type" value="Genomic_DNA"/>
</dbReference>
<sequence>MSIQIANPQVVAKINRLARATSLGKTAVVEAAVDRMLAELADRAEPAPWGGIEAIVAQMHQLAPRHDAFDAVEYDHMGLPK</sequence>
<dbReference type="Proteomes" id="UP000251075">
    <property type="component" value="Unassembled WGS sequence"/>
</dbReference>
<organism evidence="1 2">
    <name type="scientific">Paramagnetospirillum kuznetsovii</name>
    <dbReference type="NCBI Taxonomy" id="2053833"/>
    <lineage>
        <taxon>Bacteria</taxon>
        <taxon>Pseudomonadati</taxon>
        <taxon>Pseudomonadota</taxon>
        <taxon>Alphaproteobacteria</taxon>
        <taxon>Rhodospirillales</taxon>
        <taxon>Magnetospirillaceae</taxon>
        <taxon>Paramagnetospirillum</taxon>
    </lineage>
</organism>